<dbReference type="Gene3D" id="3.40.33.10">
    <property type="entry name" value="CAP"/>
    <property type="match status" value="1"/>
</dbReference>
<dbReference type="PANTHER" id="PTHR10334">
    <property type="entry name" value="CYSTEINE-RICH SECRETORY PROTEIN-RELATED"/>
    <property type="match status" value="1"/>
</dbReference>
<keyword evidence="4" id="KW-1185">Reference proteome</keyword>
<evidence type="ECO:0000313" key="4">
    <source>
        <dbReference type="Proteomes" id="UP000230423"/>
    </source>
</evidence>
<gene>
    <name evidence="3" type="ORF">TELCIR_03095</name>
</gene>
<dbReference type="PRINTS" id="PR00837">
    <property type="entry name" value="V5TPXLIKE"/>
</dbReference>
<feature type="domain" description="SCP" evidence="2">
    <location>
        <begin position="1"/>
        <end position="88"/>
    </location>
</feature>
<dbReference type="EMBL" id="KZ345206">
    <property type="protein sequence ID" value="PIO74882.1"/>
    <property type="molecule type" value="Genomic_DNA"/>
</dbReference>
<protein>
    <recommendedName>
        <fullName evidence="2">SCP domain-containing protein</fullName>
    </recommendedName>
</protein>
<evidence type="ECO:0000313" key="3">
    <source>
        <dbReference type="EMBL" id="PIO74882.1"/>
    </source>
</evidence>
<proteinExistence type="predicted"/>
<accession>A0A2G9UYS5</accession>
<dbReference type="Proteomes" id="UP000230423">
    <property type="component" value="Unassembled WGS sequence"/>
</dbReference>
<dbReference type="SUPFAM" id="SSF55797">
    <property type="entry name" value="PR-1-like"/>
    <property type="match status" value="1"/>
</dbReference>
<dbReference type="InterPro" id="IPR014044">
    <property type="entry name" value="CAP_dom"/>
</dbReference>
<dbReference type="InterPro" id="IPR001283">
    <property type="entry name" value="CRISP-related"/>
</dbReference>
<dbReference type="Pfam" id="PF00188">
    <property type="entry name" value="CAP"/>
    <property type="match status" value="1"/>
</dbReference>
<reference evidence="3 4" key="1">
    <citation type="submission" date="2015-09" db="EMBL/GenBank/DDBJ databases">
        <title>Draft genome of the parasitic nematode Teladorsagia circumcincta isolate WARC Sus (inbred).</title>
        <authorList>
            <person name="Mitreva M."/>
        </authorList>
    </citation>
    <scope>NUCLEOTIDE SEQUENCE [LARGE SCALE GENOMIC DNA]</scope>
    <source>
        <strain evidence="3 4">S</strain>
    </source>
</reference>
<dbReference type="AlphaFoldDB" id="A0A2G9UYS5"/>
<sequence>MIHSQLPDVGENLFASGPPRTSRDSVGRAVYGWTDEIRRLGTRDDINEIFHGIGHATQVFWDTTFSLGCGVIKCDDGRTSVVCHYYPA</sequence>
<feature type="region of interest" description="Disordered" evidence="1">
    <location>
        <begin position="1"/>
        <end position="25"/>
    </location>
</feature>
<name>A0A2G9UYS5_TELCI</name>
<organism evidence="3 4">
    <name type="scientific">Teladorsagia circumcincta</name>
    <name type="common">Brown stomach worm</name>
    <name type="synonym">Ostertagia circumcincta</name>
    <dbReference type="NCBI Taxonomy" id="45464"/>
    <lineage>
        <taxon>Eukaryota</taxon>
        <taxon>Metazoa</taxon>
        <taxon>Ecdysozoa</taxon>
        <taxon>Nematoda</taxon>
        <taxon>Chromadorea</taxon>
        <taxon>Rhabditida</taxon>
        <taxon>Rhabditina</taxon>
        <taxon>Rhabditomorpha</taxon>
        <taxon>Strongyloidea</taxon>
        <taxon>Trichostrongylidae</taxon>
        <taxon>Teladorsagia</taxon>
    </lineage>
</organism>
<dbReference type="CDD" id="cd05380">
    <property type="entry name" value="CAP_euk"/>
    <property type="match status" value="1"/>
</dbReference>
<evidence type="ECO:0000259" key="2">
    <source>
        <dbReference type="SMART" id="SM00198"/>
    </source>
</evidence>
<dbReference type="OrthoDB" id="5876828at2759"/>
<dbReference type="SMART" id="SM00198">
    <property type="entry name" value="SCP"/>
    <property type="match status" value="1"/>
</dbReference>
<evidence type="ECO:0000256" key="1">
    <source>
        <dbReference type="SAM" id="MobiDB-lite"/>
    </source>
</evidence>
<dbReference type="InterPro" id="IPR035940">
    <property type="entry name" value="CAP_sf"/>
</dbReference>